<evidence type="ECO:0000313" key="1">
    <source>
        <dbReference type="EMBL" id="VDC70079.1"/>
    </source>
</evidence>
<organism evidence="1">
    <name type="scientific">Brassica campestris</name>
    <name type="common">Field mustard</name>
    <dbReference type="NCBI Taxonomy" id="3711"/>
    <lineage>
        <taxon>Eukaryota</taxon>
        <taxon>Viridiplantae</taxon>
        <taxon>Streptophyta</taxon>
        <taxon>Embryophyta</taxon>
        <taxon>Tracheophyta</taxon>
        <taxon>Spermatophyta</taxon>
        <taxon>Magnoliopsida</taxon>
        <taxon>eudicotyledons</taxon>
        <taxon>Gunneridae</taxon>
        <taxon>Pentapetalae</taxon>
        <taxon>rosids</taxon>
        <taxon>malvids</taxon>
        <taxon>Brassicales</taxon>
        <taxon>Brassicaceae</taxon>
        <taxon>Brassiceae</taxon>
        <taxon>Brassica</taxon>
    </lineage>
</organism>
<proteinExistence type="predicted"/>
<protein>
    <submittedName>
        <fullName evidence="1">Uncharacterized protein</fullName>
    </submittedName>
</protein>
<sequence length="37" mass="3976">MRVLLSSSTTGFTEPFTITTSILDTIHTTTPPLSPNP</sequence>
<dbReference type="AlphaFoldDB" id="A0A3P5YSH8"/>
<name>A0A3P5YSH8_BRACM</name>
<dbReference type="EMBL" id="LR031570">
    <property type="protein sequence ID" value="VDC70079.1"/>
    <property type="molecule type" value="Genomic_DNA"/>
</dbReference>
<accession>A0A3P5YSH8</accession>
<reference evidence="1" key="1">
    <citation type="submission" date="2018-11" db="EMBL/GenBank/DDBJ databases">
        <authorList>
            <consortium name="Genoscope - CEA"/>
            <person name="William W."/>
        </authorList>
    </citation>
    <scope>NUCLEOTIDE SEQUENCE</scope>
</reference>
<gene>
    <name evidence="1" type="ORF">BRAA05T19793Z</name>
</gene>